<dbReference type="SMART" id="SM00271">
    <property type="entry name" value="DnaJ"/>
    <property type="match status" value="1"/>
</dbReference>
<dbReference type="Gene3D" id="1.10.287.110">
    <property type="entry name" value="DnaJ domain"/>
    <property type="match status" value="1"/>
</dbReference>
<evidence type="ECO:0000313" key="12">
    <source>
        <dbReference type="Proteomes" id="UP000749559"/>
    </source>
</evidence>
<evidence type="ECO:0000259" key="9">
    <source>
        <dbReference type="PROSITE" id="PS50076"/>
    </source>
</evidence>
<evidence type="ECO:0000256" key="3">
    <source>
        <dbReference type="ARBA" id="ARBA00022989"/>
    </source>
</evidence>
<evidence type="ECO:0000256" key="7">
    <source>
        <dbReference type="SAM" id="MobiDB-lite"/>
    </source>
</evidence>
<dbReference type="CDD" id="cd00167">
    <property type="entry name" value="SANT"/>
    <property type="match status" value="1"/>
</dbReference>
<dbReference type="Gene3D" id="1.10.10.60">
    <property type="entry name" value="Homeodomain-like"/>
    <property type="match status" value="2"/>
</dbReference>
<dbReference type="Proteomes" id="UP000749559">
    <property type="component" value="Unassembled WGS sequence"/>
</dbReference>
<keyword evidence="4 8" id="KW-0472">Membrane</keyword>
<keyword evidence="3 8" id="KW-1133">Transmembrane helix</keyword>
<dbReference type="PROSITE" id="PS00636">
    <property type="entry name" value="DNAJ_1"/>
    <property type="match status" value="1"/>
</dbReference>
<protein>
    <recommendedName>
        <fullName evidence="13">DnaJ homolog subfamily C member 1</fullName>
    </recommendedName>
</protein>
<dbReference type="InterPro" id="IPR009057">
    <property type="entry name" value="Homeodomain-like_sf"/>
</dbReference>
<accession>A0A8S4P765</accession>
<feature type="region of interest" description="Disordered" evidence="7">
    <location>
        <begin position="415"/>
        <end position="487"/>
    </location>
</feature>
<gene>
    <name evidence="11" type="ORF">OFUS_LOCUS14372</name>
</gene>
<keyword evidence="1 8" id="KW-0812">Transmembrane</keyword>
<dbReference type="SMART" id="SM00717">
    <property type="entry name" value="SANT"/>
    <property type="match status" value="2"/>
</dbReference>
<evidence type="ECO:0000256" key="8">
    <source>
        <dbReference type="SAM" id="Phobius"/>
    </source>
</evidence>
<sequence length="545" mass="62082">MVSLSNYLKITNFVETTYQDVRLFNVSISGFAMAGRKKIWTIFIVIFLLISPIKAWDTDELELFDIVEEVNQNFYELMGLEQSASTSEIRKAYRKLSLQLHPDKNKEEDAEIKFRQLVAVYEVLKNAEKRQRYNEVLEHGLPDWRQPVYYYRKMRKMGLLEMSLLLLVILTVGQFAVVWAAYFEKKFEMEEVFRSMKRKAKKTKRKQRIQEEENDEIEDILQEELSAVPRPKLIDLLPLKLVRLVVGAVIGIPGAILEAKARYEEYKEEKRRQKEEEELELEEANAAGEVVKRPKKRQRVVIQEYDATLYSNSNPVIYNASADQDQNEVDTKQITTKNEGEWTDEHTSLLAKAAKKFPGGVSGRWQKIAEFVGRPVSEVITHSKKMKAGFAVSIDPSAQGIVGAAKDNSKILKKGSHINPDIYSRNEEDIKPLSNGNVSNTSTKSSANTNETTQKISKSSSNNTSSVKSTRSDGAASTEVGSNEGDWSQNQQKILEWALGQFPKGTEARWDKVAEHIPGKTKDECVTRVKFLLELVKKRKAATTT</sequence>
<dbReference type="PANTHER" id="PTHR44653:SF2">
    <property type="entry name" value="DNAJ HOMOLOG SUBFAMILY C MEMBER 1"/>
    <property type="match status" value="1"/>
</dbReference>
<dbReference type="PRINTS" id="PR00625">
    <property type="entry name" value="JDOMAIN"/>
</dbReference>
<evidence type="ECO:0000259" key="10">
    <source>
        <dbReference type="PROSITE" id="PS50090"/>
    </source>
</evidence>
<evidence type="ECO:0000313" key="11">
    <source>
        <dbReference type="EMBL" id="CAH1788926.1"/>
    </source>
</evidence>
<dbReference type="AlphaFoldDB" id="A0A8S4P765"/>
<feature type="domain" description="J" evidence="9">
    <location>
        <begin position="73"/>
        <end position="137"/>
    </location>
</feature>
<reference evidence="11" key="1">
    <citation type="submission" date="2022-03" db="EMBL/GenBank/DDBJ databases">
        <authorList>
            <person name="Martin C."/>
        </authorList>
    </citation>
    <scope>NUCLEOTIDE SEQUENCE</scope>
</reference>
<dbReference type="InterPro" id="IPR052606">
    <property type="entry name" value="DnaJ_domain_protein"/>
</dbReference>
<name>A0A8S4P765_OWEFU</name>
<feature type="domain" description="Myb-like" evidence="10">
    <location>
        <begin position="479"/>
        <end position="533"/>
    </location>
</feature>
<feature type="transmembrane region" description="Helical" evidence="8">
    <location>
        <begin position="39"/>
        <end position="56"/>
    </location>
</feature>
<dbReference type="SUPFAM" id="SSF46565">
    <property type="entry name" value="Chaperone J-domain"/>
    <property type="match status" value="1"/>
</dbReference>
<dbReference type="GO" id="GO:0012505">
    <property type="term" value="C:endomembrane system"/>
    <property type="evidence" value="ECO:0007669"/>
    <property type="project" value="UniProtKB-SubCell"/>
</dbReference>
<organism evidence="11 12">
    <name type="scientific">Owenia fusiformis</name>
    <name type="common">Polychaete worm</name>
    <dbReference type="NCBI Taxonomy" id="6347"/>
    <lineage>
        <taxon>Eukaryota</taxon>
        <taxon>Metazoa</taxon>
        <taxon>Spiralia</taxon>
        <taxon>Lophotrochozoa</taxon>
        <taxon>Annelida</taxon>
        <taxon>Polychaeta</taxon>
        <taxon>Sedentaria</taxon>
        <taxon>Canalipalpata</taxon>
        <taxon>Sabellida</taxon>
        <taxon>Oweniida</taxon>
        <taxon>Oweniidae</taxon>
        <taxon>Owenia</taxon>
    </lineage>
</organism>
<comment type="caution">
    <text evidence="11">The sequence shown here is derived from an EMBL/GenBank/DDBJ whole genome shotgun (WGS) entry which is preliminary data.</text>
</comment>
<dbReference type="PROSITE" id="PS50076">
    <property type="entry name" value="DNAJ_2"/>
    <property type="match status" value="1"/>
</dbReference>
<dbReference type="Pfam" id="PF00226">
    <property type="entry name" value="DnaJ"/>
    <property type="match status" value="1"/>
</dbReference>
<evidence type="ECO:0008006" key="13">
    <source>
        <dbReference type="Google" id="ProtNLM"/>
    </source>
</evidence>
<dbReference type="CDD" id="cd06257">
    <property type="entry name" value="DnaJ"/>
    <property type="match status" value="1"/>
</dbReference>
<feature type="transmembrane region" description="Helical" evidence="8">
    <location>
        <begin position="159"/>
        <end position="182"/>
    </location>
</feature>
<dbReference type="PANTHER" id="PTHR44653">
    <property type="entry name" value="DNAJ HOMOLOG SUBFAMILY C MEMBER 1"/>
    <property type="match status" value="1"/>
</dbReference>
<dbReference type="PROSITE" id="PS50090">
    <property type="entry name" value="MYB_LIKE"/>
    <property type="match status" value="1"/>
</dbReference>
<dbReference type="Pfam" id="PF23082">
    <property type="entry name" value="Myb_DNA-binding_2"/>
    <property type="match status" value="2"/>
</dbReference>
<feature type="compositionally biased region" description="Low complexity" evidence="7">
    <location>
        <begin position="437"/>
        <end position="469"/>
    </location>
</feature>
<evidence type="ECO:0000256" key="6">
    <source>
        <dbReference type="SAM" id="Coils"/>
    </source>
</evidence>
<dbReference type="SUPFAM" id="SSF46689">
    <property type="entry name" value="Homeodomain-like"/>
    <property type="match status" value="2"/>
</dbReference>
<evidence type="ECO:0000256" key="5">
    <source>
        <dbReference type="ARBA" id="ARBA00037847"/>
    </source>
</evidence>
<keyword evidence="12" id="KW-1185">Reference proteome</keyword>
<dbReference type="InterPro" id="IPR001005">
    <property type="entry name" value="SANT/Myb"/>
</dbReference>
<evidence type="ECO:0000256" key="2">
    <source>
        <dbReference type="ARBA" id="ARBA00022729"/>
    </source>
</evidence>
<dbReference type="EMBL" id="CAIIXF020000007">
    <property type="protein sequence ID" value="CAH1788926.1"/>
    <property type="molecule type" value="Genomic_DNA"/>
</dbReference>
<feature type="coiled-coil region" evidence="6">
    <location>
        <begin position="256"/>
        <end position="287"/>
    </location>
</feature>
<dbReference type="InterPro" id="IPR001623">
    <property type="entry name" value="DnaJ_domain"/>
</dbReference>
<evidence type="ECO:0000256" key="4">
    <source>
        <dbReference type="ARBA" id="ARBA00023136"/>
    </source>
</evidence>
<dbReference type="InterPro" id="IPR018253">
    <property type="entry name" value="DnaJ_domain_CS"/>
</dbReference>
<comment type="subcellular location">
    <subcellularLocation>
        <location evidence="5">Endomembrane system</location>
        <topology evidence="5">Single-pass membrane protein</topology>
    </subcellularLocation>
</comment>
<dbReference type="OrthoDB" id="10250354at2759"/>
<keyword evidence="6" id="KW-0175">Coiled coil</keyword>
<dbReference type="InterPro" id="IPR036869">
    <property type="entry name" value="J_dom_sf"/>
</dbReference>
<evidence type="ECO:0000256" key="1">
    <source>
        <dbReference type="ARBA" id="ARBA00022692"/>
    </source>
</evidence>
<keyword evidence="2" id="KW-0732">Signal</keyword>
<proteinExistence type="predicted"/>